<feature type="domain" description="Major facilitator superfamily (MFS) profile" evidence="26">
    <location>
        <begin position="84"/>
        <end position="480"/>
    </location>
</feature>
<keyword evidence="6 25" id="KW-0472">Membrane</keyword>
<dbReference type="Pfam" id="PF07690">
    <property type="entry name" value="MFS_1"/>
    <property type="match status" value="1"/>
</dbReference>
<evidence type="ECO:0000259" key="26">
    <source>
        <dbReference type="PROSITE" id="PS50850"/>
    </source>
</evidence>
<evidence type="ECO:0000256" key="5">
    <source>
        <dbReference type="ARBA" id="ARBA00022989"/>
    </source>
</evidence>
<evidence type="ECO:0000256" key="25">
    <source>
        <dbReference type="SAM" id="Phobius"/>
    </source>
</evidence>
<evidence type="ECO:0000256" key="23">
    <source>
        <dbReference type="ARBA" id="ARBA00045709"/>
    </source>
</evidence>
<dbReference type="GO" id="GO:0005765">
    <property type="term" value="C:lysosomal membrane"/>
    <property type="evidence" value="ECO:0007669"/>
    <property type="project" value="UniProtKB-SubCell"/>
</dbReference>
<feature type="transmembrane region" description="Helical" evidence="25">
    <location>
        <begin position="122"/>
        <end position="142"/>
    </location>
</feature>
<comment type="subcellular location">
    <subcellularLocation>
        <location evidence="1">Lysosome membrane</location>
        <topology evidence="1">Multi-pass membrane protein</topology>
    </subcellularLocation>
</comment>
<feature type="transmembrane region" description="Helical" evidence="25">
    <location>
        <begin position="79"/>
        <end position="102"/>
    </location>
</feature>
<evidence type="ECO:0000256" key="12">
    <source>
        <dbReference type="ARBA" id="ARBA00044891"/>
    </source>
</evidence>
<comment type="subunit">
    <text evidence="24">Homodimer. Interacts with lysosomal protein GLMP (via lumenal domain); the interaction starts while both proteins are still in the endoplasmic reticulum and is required for stabilization of MFSD1 in lysosomes but has no direct effect on its targeting to lysosomes or transporter activity.</text>
</comment>
<feature type="transmembrane region" description="Helical" evidence="25">
    <location>
        <begin position="291"/>
        <end position="313"/>
    </location>
</feature>
<keyword evidence="3" id="KW-0813">Transport</keyword>
<comment type="catalytic activity">
    <reaction evidence="14">
        <text>L-aspartyl-L-lysine(out) = L-aspartyl-L-lysine(in)</text>
        <dbReference type="Rhea" id="RHEA:79411"/>
        <dbReference type="ChEBI" id="CHEBI:229953"/>
    </reaction>
</comment>
<evidence type="ECO:0000256" key="17">
    <source>
        <dbReference type="ARBA" id="ARBA00044903"/>
    </source>
</evidence>
<feature type="transmembrane region" description="Helical" evidence="25">
    <location>
        <begin position="417"/>
        <end position="437"/>
    </location>
</feature>
<dbReference type="SUPFAM" id="SSF103473">
    <property type="entry name" value="MFS general substrate transporter"/>
    <property type="match status" value="1"/>
</dbReference>
<evidence type="ECO:0000313" key="28">
    <source>
        <dbReference type="Proteomes" id="UP000054997"/>
    </source>
</evidence>
<evidence type="ECO:0000256" key="10">
    <source>
        <dbReference type="ARBA" id="ARBA00044881"/>
    </source>
</evidence>
<keyword evidence="5 25" id="KW-1133">Transmembrane helix</keyword>
<keyword evidence="4 25" id="KW-0812">Transmembrane</keyword>
<feature type="transmembrane region" description="Helical" evidence="25">
    <location>
        <begin position="358"/>
        <end position="379"/>
    </location>
</feature>
<evidence type="ECO:0000256" key="13">
    <source>
        <dbReference type="ARBA" id="ARBA00044893"/>
    </source>
</evidence>
<feature type="transmembrane region" description="Helical" evidence="25">
    <location>
        <begin position="149"/>
        <end position="173"/>
    </location>
</feature>
<comment type="similarity">
    <text evidence="2">Belongs to the major facilitator superfamily.</text>
</comment>
<dbReference type="InterPro" id="IPR052187">
    <property type="entry name" value="MFSD1"/>
</dbReference>
<evidence type="ECO:0000256" key="15">
    <source>
        <dbReference type="ARBA" id="ARBA00044899"/>
    </source>
</evidence>
<comment type="function">
    <text evidence="23">Lysosomal dipeptide uniporter that selectively exports lysine, arginine or histidine-containing dipeptides with a net positive charge from the lysosome lumen into the cytosol. Could play a role in a specific type of protein O-glycosylation indirectly regulating macrophages migration and tissue invasion. Also essential for liver homeostasis.</text>
</comment>
<feature type="transmembrane region" description="Helical" evidence="25">
    <location>
        <begin position="207"/>
        <end position="227"/>
    </location>
</feature>
<comment type="caution">
    <text evidence="27">The sequence shown here is derived from an EMBL/GenBank/DDBJ whole genome shotgun (WGS) entry which is preliminary data.</text>
</comment>
<evidence type="ECO:0000256" key="20">
    <source>
        <dbReference type="ARBA" id="ARBA00044924"/>
    </source>
</evidence>
<evidence type="ECO:0000256" key="6">
    <source>
        <dbReference type="ARBA" id="ARBA00023136"/>
    </source>
</evidence>
<keyword evidence="7" id="KW-0458">Lysosome</keyword>
<evidence type="ECO:0000256" key="2">
    <source>
        <dbReference type="ARBA" id="ARBA00008335"/>
    </source>
</evidence>
<evidence type="ECO:0000256" key="11">
    <source>
        <dbReference type="ARBA" id="ARBA00044884"/>
    </source>
</evidence>
<dbReference type="PROSITE" id="PS50850">
    <property type="entry name" value="MFS"/>
    <property type="match status" value="1"/>
</dbReference>
<organism evidence="27 28">
    <name type="scientific">Legionella londiniensis</name>
    <dbReference type="NCBI Taxonomy" id="45068"/>
    <lineage>
        <taxon>Bacteria</taxon>
        <taxon>Pseudomonadati</taxon>
        <taxon>Pseudomonadota</taxon>
        <taxon>Gammaproteobacteria</taxon>
        <taxon>Legionellales</taxon>
        <taxon>Legionellaceae</taxon>
        <taxon>Legionella</taxon>
    </lineage>
</organism>
<evidence type="ECO:0000256" key="9">
    <source>
        <dbReference type="ARBA" id="ARBA00044878"/>
    </source>
</evidence>
<comment type="catalytic activity">
    <reaction evidence="8">
        <text>L-lysyl-L-alanine(out) = L-lysyl-L-alanine(in)</text>
        <dbReference type="Rhea" id="RHEA:79399"/>
        <dbReference type="ChEBI" id="CHEBI:229954"/>
    </reaction>
</comment>
<comment type="catalytic activity">
    <reaction evidence="12">
        <text>L-lysyl-L-alpha-amino acid(out) = L-lysyl-L-alpha-amino acid(in)</text>
        <dbReference type="Rhea" id="RHEA:79387"/>
        <dbReference type="ChEBI" id="CHEBI:229965"/>
    </reaction>
</comment>
<dbReference type="STRING" id="45068.Llon_0121"/>
<feature type="transmembrane region" description="Helical" evidence="25">
    <location>
        <begin position="179"/>
        <end position="200"/>
    </location>
</feature>
<dbReference type="InterPro" id="IPR011701">
    <property type="entry name" value="MFS"/>
</dbReference>
<dbReference type="Gene3D" id="1.20.1250.20">
    <property type="entry name" value="MFS general substrate transporter like domains"/>
    <property type="match status" value="2"/>
</dbReference>
<evidence type="ECO:0000256" key="3">
    <source>
        <dbReference type="ARBA" id="ARBA00022448"/>
    </source>
</evidence>
<feature type="transmembrane region" description="Helical" evidence="25">
    <location>
        <begin position="239"/>
        <end position="258"/>
    </location>
</feature>
<evidence type="ECO:0000256" key="1">
    <source>
        <dbReference type="ARBA" id="ARBA00004155"/>
    </source>
</evidence>
<dbReference type="AlphaFoldDB" id="A0A0W0VSM2"/>
<dbReference type="Proteomes" id="UP000054997">
    <property type="component" value="Unassembled WGS sequence"/>
</dbReference>
<evidence type="ECO:0000256" key="16">
    <source>
        <dbReference type="ARBA" id="ARBA00044900"/>
    </source>
</evidence>
<sequence>MLLGGLVPVPAIAAIKLIVKPQVFMANKASSISKKCSIKIPICRAFWYNLRQFIQFSLGVTLSDSIALDSQASLPRGDWMAWLVCLSAGLFFFYEFFQLNLFDVINEPLRAEFQIDAAELSWMSSTYLWADILFLLPAGIILDRFSTRLVILSAMLVCIIGTVGFALTSSFAVASFFHFLSGIGNAFCFLSCVVLVSRWFPPRRQALVIGCVVTMAFIGGMMAHTPLAYLNAHFGWRDSLLIDGGVGILLFAWILLVVKDTPKLSCPALVSEAKETAKPDFLKALANPQNWLAGIYTSCLNLPIMVLCALWGASYLATVHHLPEIAASNIVSLILVGSIIGCPLVGWLSDRMGSRKPLMYIGAVAALLLVIPLFAGTALSETTLSLLFFALGVFTSTQVITYPLVAESNSAGNTGGATGIASVIIMGGGGVGQVLFGFLMHQHAGNNAQYTVADFQYAMWIFPIAFLAALLALFLTRETNCKRLTD</sequence>
<evidence type="ECO:0000256" key="22">
    <source>
        <dbReference type="ARBA" id="ARBA00045018"/>
    </source>
</evidence>
<evidence type="ECO:0000256" key="8">
    <source>
        <dbReference type="ARBA" id="ARBA00044876"/>
    </source>
</evidence>
<dbReference type="PANTHER" id="PTHR23512">
    <property type="entry name" value="MAJOR FACILITATOR SUPERFAMILY DOMAIN-CONTAINING PROTEIN 1"/>
    <property type="match status" value="1"/>
</dbReference>
<evidence type="ECO:0000313" key="27">
    <source>
        <dbReference type="EMBL" id="KTD23236.1"/>
    </source>
</evidence>
<evidence type="ECO:0000256" key="21">
    <source>
        <dbReference type="ARBA" id="ARBA00044985"/>
    </source>
</evidence>
<comment type="catalytic activity">
    <reaction evidence="18">
        <text>L-histidyl-L-alpha-amino acid(out) = L-histidyl-L-alpha-amino acid(in)</text>
        <dbReference type="Rhea" id="RHEA:79379"/>
        <dbReference type="ChEBI" id="CHEBI:229964"/>
    </reaction>
</comment>
<evidence type="ECO:0000256" key="18">
    <source>
        <dbReference type="ARBA" id="ARBA00044912"/>
    </source>
</evidence>
<evidence type="ECO:0000256" key="4">
    <source>
        <dbReference type="ARBA" id="ARBA00022692"/>
    </source>
</evidence>
<comment type="catalytic activity">
    <reaction evidence="10">
        <text>L-alpha-aminoacyl-L-arginine(out) = L-alpha-aminoacyl-L-arginine(in)</text>
        <dbReference type="Rhea" id="RHEA:79367"/>
        <dbReference type="ChEBI" id="CHEBI:229968"/>
    </reaction>
</comment>
<feature type="transmembrane region" description="Helical" evidence="25">
    <location>
        <begin position="385"/>
        <end position="405"/>
    </location>
</feature>
<comment type="catalytic activity">
    <reaction evidence="16">
        <text>L-lysyl-L-lysine(out) = L-lysyl-L-lysine(in)</text>
        <dbReference type="Rhea" id="RHEA:79403"/>
        <dbReference type="ChEBI" id="CHEBI:229956"/>
    </reaction>
</comment>
<dbReference type="PATRIC" id="fig|45068.5.peg.127"/>
<comment type="catalytic activity">
    <reaction evidence="17">
        <text>L-arginyl-glycine(out) = L-arginyl-glycine(in)</text>
        <dbReference type="Rhea" id="RHEA:79391"/>
        <dbReference type="ChEBI" id="CHEBI:229955"/>
    </reaction>
</comment>
<reference evidence="27 28" key="1">
    <citation type="submission" date="2015-11" db="EMBL/GenBank/DDBJ databases">
        <title>Genomic analysis of 38 Legionella species identifies large and diverse effector repertoires.</title>
        <authorList>
            <person name="Burstein D."/>
            <person name="Amaro F."/>
            <person name="Zusman T."/>
            <person name="Lifshitz Z."/>
            <person name="Cohen O."/>
            <person name="Gilbert J.A."/>
            <person name="Pupko T."/>
            <person name="Shuman H.A."/>
            <person name="Segal G."/>
        </authorList>
    </citation>
    <scope>NUCLEOTIDE SEQUENCE [LARGE SCALE GENOMIC DNA]</scope>
    <source>
        <strain evidence="27 28">ATCC 49505</strain>
    </source>
</reference>
<protein>
    <recommendedName>
        <fullName evidence="21">Lysosomal dipeptide transporter MFSD1</fullName>
    </recommendedName>
    <alternativeName>
        <fullName evidence="22">Major facilitator superfamily domain-containing protein 1</fullName>
    </alternativeName>
</protein>
<comment type="catalytic activity">
    <reaction evidence="19">
        <text>L-alanyl-L-lysine(out) = L-alanyl-L-lysine(in)</text>
        <dbReference type="Rhea" id="RHEA:79415"/>
        <dbReference type="ChEBI" id="CHEBI:192470"/>
    </reaction>
</comment>
<name>A0A0W0VSM2_9GAMM</name>
<feature type="transmembrane region" description="Helical" evidence="25">
    <location>
        <begin position="457"/>
        <end position="475"/>
    </location>
</feature>
<feature type="transmembrane region" description="Helical" evidence="25">
    <location>
        <begin position="325"/>
        <end position="346"/>
    </location>
</feature>
<dbReference type="GO" id="GO:0022857">
    <property type="term" value="F:transmembrane transporter activity"/>
    <property type="evidence" value="ECO:0007669"/>
    <property type="project" value="InterPro"/>
</dbReference>
<evidence type="ECO:0000256" key="7">
    <source>
        <dbReference type="ARBA" id="ARBA00023228"/>
    </source>
</evidence>
<proteinExistence type="inferred from homology"/>
<dbReference type="InterPro" id="IPR020846">
    <property type="entry name" value="MFS_dom"/>
</dbReference>
<comment type="catalytic activity">
    <reaction evidence="11">
        <text>L-alpha-aminoacyl-L-histidine(out) = L-alpha-aminoacyl-L-histidine(in)</text>
        <dbReference type="Rhea" id="RHEA:79375"/>
        <dbReference type="ChEBI" id="CHEBI:229967"/>
    </reaction>
</comment>
<gene>
    <name evidence="27" type="ORF">Llon_0121</name>
</gene>
<accession>A0A0W0VSM2</accession>
<evidence type="ECO:0000256" key="19">
    <source>
        <dbReference type="ARBA" id="ARBA00044919"/>
    </source>
</evidence>
<dbReference type="PANTHER" id="PTHR23512:SF3">
    <property type="entry name" value="MAJOR FACILITATOR SUPERFAMILY DOMAIN-CONTAINING PROTEIN 1"/>
    <property type="match status" value="1"/>
</dbReference>
<comment type="catalytic activity">
    <reaction evidence="9">
        <text>L-histidyl-glycine(out) = L-histidyl-glycine(in)</text>
        <dbReference type="Rhea" id="RHEA:79395"/>
        <dbReference type="ChEBI" id="CHEBI:229957"/>
    </reaction>
</comment>
<dbReference type="EMBL" id="LNYK01000001">
    <property type="protein sequence ID" value="KTD23236.1"/>
    <property type="molecule type" value="Genomic_DNA"/>
</dbReference>
<comment type="catalytic activity">
    <reaction evidence="13">
        <text>L-alpha-aminoacyl-L-lysine(out) = L-alpha-aminoacyl-L-lysine(in)</text>
        <dbReference type="Rhea" id="RHEA:79383"/>
        <dbReference type="ChEBI" id="CHEBI:229966"/>
    </reaction>
</comment>
<dbReference type="InterPro" id="IPR036259">
    <property type="entry name" value="MFS_trans_sf"/>
</dbReference>
<comment type="catalytic activity">
    <reaction evidence="20">
        <text>L-lysyl-glycine(out) = L-lysyl-glycine(in)</text>
        <dbReference type="Rhea" id="RHEA:79407"/>
        <dbReference type="ChEBI" id="CHEBI:191202"/>
    </reaction>
</comment>
<evidence type="ECO:0000256" key="24">
    <source>
        <dbReference type="ARBA" id="ARBA00046376"/>
    </source>
</evidence>
<keyword evidence="28" id="KW-1185">Reference proteome</keyword>
<comment type="catalytic activity">
    <reaction evidence="15">
        <text>L-arginyl-L-alpha-amino acid(out) = L-arginyl-L-alpha-amino acid(in)</text>
        <dbReference type="Rhea" id="RHEA:79371"/>
        <dbReference type="ChEBI" id="CHEBI:84315"/>
    </reaction>
</comment>
<evidence type="ECO:0000256" key="14">
    <source>
        <dbReference type="ARBA" id="ARBA00044898"/>
    </source>
</evidence>